<keyword evidence="9" id="KW-0067">ATP-binding</keyword>
<dbReference type="SUPFAM" id="SSF55874">
    <property type="entry name" value="ATPase domain of HSP90 chaperone/DNA topoisomerase II/histidine kinase"/>
    <property type="match status" value="1"/>
</dbReference>
<feature type="compositionally biased region" description="Low complexity" evidence="13">
    <location>
        <begin position="700"/>
        <end position="735"/>
    </location>
</feature>
<dbReference type="Pfam" id="PF00512">
    <property type="entry name" value="HisKA"/>
    <property type="match status" value="1"/>
</dbReference>
<name>A0A017TJ93_9BACT</name>
<keyword evidence="8" id="KW-0418">Kinase</keyword>
<evidence type="ECO:0000256" key="12">
    <source>
        <dbReference type="ARBA" id="ARBA00023136"/>
    </source>
</evidence>
<dbReference type="eggNOG" id="COG2205">
    <property type="taxonomic scope" value="Bacteria"/>
</dbReference>
<feature type="transmembrane region" description="Helical" evidence="14">
    <location>
        <begin position="56"/>
        <end position="75"/>
    </location>
</feature>
<evidence type="ECO:0000256" key="3">
    <source>
        <dbReference type="ARBA" id="ARBA00012438"/>
    </source>
</evidence>
<dbReference type="Gene3D" id="3.30.565.10">
    <property type="entry name" value="Histidine kinase-like ATPase, C-terminal domain"/>
    <property type="match status" value="1"/>
</dbReference>
<evidence type="ECO:0000313" key="17">
    <source>
        <dbReference type="Proteomes" id="UP000019678"/>
    </source>
</evidence>
<sequence length="742" mass="79093">MLLRALRYGFAVVAAALSVGLTGLASRKLGLDHGYFMIPLAAVMMVSLFAGLRPALITAVLSGLATAILVVPPQFSAVLRSGGDGTVLLLYGGLATGMAHLGAFVHDFYARVQTARVDADQALVKLRHLQSITETALEDRPLPELLHELLSRVADIFLVDTALVLLLDEDRETLVVSAAYGVPEATCRAIRIPRGEGLAGRVFASRRTLRTDVREAAFGPGTEGTPESRYAVGVPLLVDGRVLGVLDLGTREERRFSDEDVTLLELTAGRIARAVERVQLHETLAERAAQQAAIAALGQRAIAGEPVDGLLKAAAATVATELRADIAVVLELSANGEHLDVRALVGPEGTELPISQSPETLVGDTLRSRVPLVIADVRTDPRFPRVSSVLIALHIVSAISVAVEGPTQPFGVLGVYACHKRLFTEDDVHFLEAVANVISEAVRNQHAIAVAMDAERQMERLYADAMEAVRVREEFLTIASHELRTPLTPLALQIGSLQRALRADPSRLSHERLLGKVEIVARQVARLHRLVSDLLDLSLLTAGNISLHREEVDLAAAARDAAHRFQEPASRAGCALRLSADKPVKGWGDRTRIDQIFTQLLSNAIKYGAGAPIDLRVESDDDVARIVVRDRGIGIPPDQQARIFGRFERAVSEQHYGGFGLGLWIVKQLLDALGGSISVESAPGQGSTFTVELPRREAATDSGSTDTTSPTGPADTTSPTGPADTTSPSPSDTTSIAGAAAA</sequence>
<comment type="catalytic activity">
    <reaction evidence="1">
        <text>ATP + protein L-histidine = ADP + protein N-phospho-L-histidine.</text>
        <dbReference type="EC" id="2.7.13.3"/>
    </reaction>
</comment>
<dbReference type="CDD" id="cd00082">
    <property type="entry name" value="HisKA"/>
    <property type="match status" value="1"/>
</dbReference>
<protein>
    <recommendedName>
        <fullName evidence="3">histidine kinase</fullName>
        <ecNumber evidence="3">2.7.13.3</ecNumber>
    </recommendedName>
</protein>
<keyword evidence="4" id="KW-0597">Phosphoprotein</keyword>
<dbReference type="InterPro" id="IPR038318">
    <property type="entry name" value="KdpD_sf"/>
</dbReference>
<dbReference type="InterPro" id="IPR003018">
    <property type="entry name" value="GAF"/>
</dbReference>
<dbReference type="FunFam" id="3.30.565.10:FF:000006">
    <property type="entry name" value="Sensor histidine kinase WalK"/>
    <property type="match status" value="1"/>
</dbReference>
<comment type="caution">
    <text evidence="16">The sequence shown here is derived from an EMBL/GenBank/DDBJ whole genome shotgun (WGS) entry which is preliminary data.</text>
</comment>
<dbReference type="Pfam" id="PF13493">
    <property type="entry name" value="DUF4118"/>
    <property type="match status" value="1"/>
</dbReference>
<dbReference type="EC" id="2.7.13.3" evidence="3"/>
<dbReference type="InterPro" id="IPR036097">
    <property type="entry name" value="HisK_dim/P_sf"/>
</dbReference>
<keyword evidence="10 14" id="KW-1133">Transmembrane helix</keyword>
<dbReference type="InterPro" id="IPR003594">
    <property type="entry name" value="HATPase_dom"/>
</dbReference>
<dbReference type="PRINTS" id="PR00344">
    <property type="entry name" value="BCTRLSENSOR"/>
</dbReference>
<dbReference type="OrthoDB" id="9781147at2"/>
<dbReference type="PANTHER" id="PTHR43047:SF72">
    <property type="entry name" value="OSMOSENSING HISTIDINE PROTEIN KINASE SLN1"/>
    <property type="match status" value="1"/>
</dbReference>
<dbReference type="SMART" id="SM00065">
    <property type="entry name" value="GAF"/>
    <property type="match status" value="2"/>
</dbReference>
<evidence type="ECO:0000256" key="4">
    <source>
        <dbReference type="ARBA" id="ARBA00022553"/>
    </source>
</evidence>
<dbReference type="InterPro" id="IPR005467">
    <property type="entry name" value="His_kinase_dom"/>
</dbReference>
<dbReference type="InterPro" id="IPR004358">
    <property type="entry name" value="Sig_transdc_His_kin-like_C"/>
</dbReference>
<keyword evidence="7" id="KW-0547">Nucleotide-binding</keyword>
<organism evidence="16 17">
    <name type="scientific">Chondromyces apiculatus DSM 436</name>
    <dbReference type="NCBI Taxonomy" id="1192034"/>
    <lineage>
        <taxon>Bacteria</taxon>
        <taxon>Pseudomonadati</taxon>
        <taxon>Myxococcota</taxon>
        <taxon>Polyangia</taxon>
        <taxon>Polyangiales</taxon>
        <taxon>Polyangiaceae</taxon>
        <taxon>Chondromyces</taxon>
    </lineage>
</organism>
<dbReference type="Pfam" id="PF13185">
    <property type="entry name" value="GAF_2"/>
    <property type="match status" value="1"/>
</dbReference>
<feature type="region of interest" description="Disordered" evidence="13">
    <location>
        <begin position="681"/>
        <end position="742"/>
    </location>
</feature>
<dbReference type="PROSITE" id="PS50109">
    <property type="entry name" value="HIS_KIN"/>
    <property type="match status" value="1"/>
</dbReference>
<accession>A0A017TJ93</accession>
<feature type="transmembrane region" description="Helical" evidence="14">
    <location>
        <begin position="33"/>
        <end position="50"/>
    </location>
</feature>
<evidence type="ECO:0000256" key="14">
    <source>
        <dbReference type="SAM" id="Phobius"/>
    </source>
</evidence>
<dbReference type="Gene3D" id="1.10.287.130">
    <property type="match status" value="1"/>
</dbReference>
<keyword evidence="5" id="KW-0808">Transferase</keyword>
<evidence type="ECO:0000256" key="2">
    <source>
        <dbReference type="ARBA" id="ARBA00004141"/>
    </source>
</evidence>
<proteinExistence type="predicted"/>
<gene>
    <name evidence="16" type="ORF">CAP_2771</name>
</gene>
<dbReference type="SMART" id="SM00388">
    <property type="entry name" value="HisKA"/>
    <property type="match status" value="1"/>
</dbReference>
<dbReference type="RefSeq" id="WP_081864450.1">
    <property type="nucleotide sequence ID" value="NZ_ASRX01000002.1"/>
</dbReference>
<dbReference type="Gene3D" id="3.30.450.40">
    <property type="match status" value="2"/>
</dbReference>
<dbReference type="CDD" id="cd00075">
    <property type="entry name" value="HATPase"/>
    <property type="match status" value="1"/>
</dbReference>
<dbReference type="EMBL" id="ASRX01000002">
    <property type="protein sequence ID" value="EYF08910.1"/>
    <property type="molecule type" value="Genomic_DNA"/>
</dbReference>
<evidence type="ECO:0000256" key="5">
    <source>
        <dbReference type="ARBA" id="ARBA00022679"/>
    </source>
</evidence>
<dbReference type="GO" id="GO:0005886">
    <property type="term" value="C:plasma membrane"/>
    <property type="evidence" value="ECO:0007669"/>
    <property type="project" value="TreeGrafter"/>
</dbReference>
<dbReference type="GO" id="GO:0005524">
    <property type="term" value="F:ATP binding"/>
    <property type="evidence" value="ECO:0007669"/>
    <property type="project" value="UniProtKB-KW"/>
</dbReference>
<evidence type="ECO:0000256" key="6">
    <source>
        <dbReference type="ARBA" id="ARBA00022692"/>
    </source>
</evidence>
<comment type="subcellular location">
    <subcellularLocation>
        <location evidence="2">Membrane</location>
        <topology evidence="2">Multi-pass membrane protein</topology>
    </subcellularLocation>
</comment>
<dbReference type="STRING" id="1192034.CAP_2771"/>
<dbReference type="InterPro" id="IPR036890">
    <property type="entry name" value="HATPase_C_sf"/>
</dbReference>
<evidence type="ECO:0000259" key="15">
    <source>
        <dbReference type="PROSITE" id="PS50109"/>
    </source>
</evidence>
<evidence type="ECO:0000313" key="16">
    <source>
        <dbReference type="EMBL" id="EYF08910.1"/>
    </source>
</evidence>
<keyword evidence="6 14" id="KW-0812">Transmembrane</keyword>
<dbReference type="InterPro" id="IPR025201">
    <property type="entry name" value="KdpD_TM"/>
</dbReference>
<dbReference type="Pfam" id="PF02518">
    <property type="entry name" value="HATPase_c"/>
    <property type="match status" value="1"/>
</dbReference>
<dbReference type="SMART" id="SM00387">
    <property type="entry name" value="HATPase_c"/>
    <property type="match status" value="1"/>
</dbReference>
<dbReference type="InterPro" id="IPR003661">
    <property type="entry name" value="HisK_dim/P_dom"/>
</dbReference>
<keyword evidence="17" id="KW-1185">Reference proteome</keyword>
<dbReference type="InterPro" id="IPR029016">
    <property type="entry name" value="GAF-like_dom_sf"/>
</dbReference>
<feature type="domain" description="Histidine kinase" evidence="15">
    <location>
        <begin position="478"/>
        <end position="697"/>
    </location>
</feature>
<dbReference type="SUPFAM" id="SSF47384">
    <property type="entry name" value="Homodimeric domain of signal transducing histidine kinase"/>
    <property type="match status" value="1"/>
</dbReference>
<dbReference type="Proteomes" id="UP000019678">
    <property type="component" value="Unassembled WGS sequence"/>
</dbReference>
<keyword evidence="12 14" id="KW-0472">Membrane</keyword>
<evidence type="ECO:0000256" key="13">
    <source>
        <dbReference type="SAM" id="MobiDB-lite"/>
    </source>
</evidence>
<feature type="transmembrane region" description="Helical" evidence="14">
    <location>
        <begin position="6"/>
        <end position="26"/>
    </location>
</feature>
<dbReference type="GO" id="GO:0000155">
    <property type="term" value="F:phosphorelay sensor kinase activity"/>
    <property type="evidence" value="ECO:0007669"/>
    <property type="project" value="InterPro"/>
</dbReference>
<evidence type="ECO:0000256" key="8">
    <source>
        <dbReference type="ARBA" id="ARBA00022777"/>
    </source>
</evidence>
<dbReference type="Pfam" id="PF01590">
    <property type="entry name" value="GAF"/>
    <property type="match status" value="1"/>
</dbReference>
<dbReference type="AlphaFoldDB" id="A0A017TJ93"/>
<dbReference type="PANTHER" id="PTHR43047">
    <property type="entry name" value="TWO-COMPONENT HISTIDINE PROTEIN KINASE"/>
    <property type="match status" value="1"/>
</dbReference>
<evidence type="ECO:0000256" key="11">
    <source>
        <dbReference type="ARBA" id="ARBA00023012"/>
    </source>
</evidence>
<keyword evidence="11" id="KW-0902">Two-component regulatory system</keyword>
<dbReference type="SUPFAM" id="SSF55781">
    <property type="entry name" value="GAF domain-like"/>
    <property type="match status" value="2"/>
</dbReference>
<evidence type="ECO:0000256" key="10">
    <source>
        <dbReference type="ARBA" id="ARBA00022989"/>
    </source>
</evidence>
<evidence type="ECO:0000256" key="9">
    <source>
        <dbReference type="ARBA" id="ARBA00022840"/>
    </source>
</evidence>
<evidence type="ECO:0000256" key="7">
    <source>
        <dbReference type="ARBA" id="ARBA00022741"/>
    </source>
</evidence>
<dbReference type="Gene3D" id="1.20.120.620">
    <property type="entry name" value="Backbone structure of the membrane domain of e. Coli histidine kinase receptor kdpd"/>
    <property type="match status" value="1"/>
</dbReference>
<dbReference type="GO" id="GO:0009927">
    <property type="term" value="F:histidine phosphotransfer kinase activity"/>
    <property type="evidence" value="ECO:0007669"/>
    <property type="project" value="TreeGrafter"/>
</dbReference>
<evidence type="ECO:0000256" key="1">
    <source>
        <dbReference type="ARBA" id="ARBA00000085"/>
    </source>
</evidence>
<reference evidence="16 17" key="1">
    <citation type="submission" date="2013-05" db="EMBL/GenBank/DDBJ databases">
        <title>Genome assembly of Chondromyces apiculatus DSM 436.</title>
        <authorList>
            <person name="Sharma G."/>
            <person name="Khatri I."/>
            <person name="Kaur C."/>
            <person name="Mayilraj S."/>
            <person name="Subramanian S."/>
        </authorList>
    </citation>
    <scope>NUCLEOTIDE SEQUENCE [LARGE SCALE GENOMIC DNA]</scope>
    <source>
        <strain evidence="16 17">DSM 436</strain>
    </source>
</reference>